<accession>A0A7X9IIF0</accession>
<evidence type="ECO:0008006" key="4">
    <source>
        <dbReference type="Google" id="ProtNLM"/>
    </source>
</evidence>
<dbReference type="AlphaFoldDB" id="A0A7X9IIF0"/>
<protein>
    <recommendedName>
        <fullName evidence="4">Type II secretion system protein M</fullName>
    </recommendedName>
</protein>
<comment type="caution">
    <text evidence="2">The sequence shown here is derived from an EMBL/GenBank/DDBJ whole genome shotgun (WGS) entry which is preliminary data.</text>
</comment>
<proteinExistence type="predicted"/>
<dbReference type="Proteomes" id="UP000524246">
    <property type="component" value="Unassembled WGS sequence"/>
</dbReference>
<keyword evidence="1" id="KW-0812">Transmembrane</keyword>
<reference evidence="2 3" key="1">
    <citation type="journal article" date="2020" name="Biotechnol. Biofuels">
        <title>New insights from the biogas microbiome by comprehensive genome-resolved metagenomics of nearly 1600 species originating from multiple anaerobic digesters.</title>
        <authorList>
            <person name="Campanaro S."/>
            <person name="Treu L."/>
            <person name="Rodriguez-R L.M."/>
            <person name="Kovalovszki A."/>
            <person name="Ziels R.M."/>
            <person name="Maus I."/>
            <person name="Zhu X."/>
            <person name="Kougias P.G."/>
            <person name="Basile A."/>
            <person name="Luo G."/>
            <person name="Schluter A."/>
            <person name="Konstantinidis K.T."/>
            <person name="Angelidaki I."/>
        </authorList>
    </citation>
    <scope>NUCLEOTIDE SEQUENCE [LARGE SCALE GENOMIC DNA]</scope>
    <source>
        <strain evidence="2">AS27yjCOA_65</strain>
    </source>
</reference>
<sequence>MSITKLWHTIIFATKTWFEKLSSRERRLIIIAAIAVVLMLVYGVCTKTYQAFVLINSNLSYANEELATVSDLLSQYSKAKAQRDRIENEFRSVEFKEGELTYLEELIKKKLNLSSGFTITPRAVTKFGVNYEQHPFTVKFSLSDLKLIMEFLNEIISGPQPLLLTRLDIRMTRNGETLEVDMDVSSIKEVRSQAS</sequence>
<evidence type="ECO:0000313" key="2">
    <source>
        <dbReference type="EMBL" id="NMC61978.1"/>
    </source>
</evidence>
<dbReference type="EMBL" id="JAAZON010000093">
    <property type="protein sequence ID" value="NMC61978.1"/>
    <property type="molecule type" value="Genomic_DNA"/>
</dbReference>
<gene>
    <name evidence="2" type="ORF">GYA55_02290</name>
</gene>
<name>A0A7X9IIF0_9DELT</name>
<evidence type="ECO:0000256" key="1">
    <source>
        <dbReference type="SAM" id="Phobius"/>
    </source>
</evidence>
<evidence type="ECO:0000313" key="3">
    <source>
        <dbReference type="Proteomes" id="UP000524246"/>
    </source>
</evidence>
<feature type="transmembrane region" description="Helical" evidence="1">
    <location>
        <begin position="28"/>
        <end position="44"/>
    </location>
</feature>
<keyword evidence="1" id="KW-1133">Transmembrane helix</keyword>
<keyword evidence="1" id="KW-0472">Membrane</keyword>
<organism evidence="2 3">
    <name type="scientific">SAR324 cluster bacterium</name>
    <dbReference type="NCBI Taxonomy" id="2024889"/>
    <lineage>
        <taxon>Bacteria</taxon>
        <taxon>Deltaproteobacteria</taxon>
        <taxon>SAR324 cluster</taxon>
    </lineage>
</organism>